<dbReference type="PANTHER" id="PTHR46980:SF2">
    <property type="entry name" value="TRICALBIN-1-RELATED"/>
    <property type="match status" value="1"/>
</dbReference>
<feature type="compositionally biased region" description="Basic and acidic residues" evidence="11">
    <location>
        <begin position="1"/>
        <end position="16"/>
    </location>
</feature>
<dbReference type="GO" id="GO:0006869">
    <property type="term" value="P:lipid transport"/>
    <property type="evidence" value="ECO:0007669"/>
    <property type="project" value="UniProtKB-KW"/>
</dbReference>
<evidence type="ECO:0000259" key="13">
    <source>
        <dbReference type="PROSITE" id="PS51847"/>
    </source>
</evidence>
<dbReference type="Pfam" id="PF00168">
    <property type="entry name" value="C2"/>
    <property type="match status" value="4"/>
</dbReference>
<evidence type="ECO:0000256" key="4">
    <source>
        <dbReference type="ARBA" id="ARBA00022692"/>
    </source>
</evidence>
<evidence type="ECO:0000256" key="5">
    <source>
        <dbReference type="ARBA" id="ARBA00022737"/>
    </source>
</evidence>
<dbReference type="InterPro" id="IPR056910">
    <property type="entry name" value="TCB1-3_C2"/>
</dbReference>
<evidence type="ECO:0000259" key="12">
    <source>
        <dbReference type="PROSITE" id="PS50004"/>
    </source>
</evidence>
<comment type="subcellular location">
    <subcellularLocation>
        <location evidence="1">Endoplasmic reticulum membrane</location>
    </subcellularLocation>
</comment>
<keyword evidence="10" id="KW-0472">Membrane</keyword>
<organism evidence="14 15">
    <name type="scientific">Glomus cerebriforme</name>
    <dbReference type="NCBI Taxonomy" id="658196"/>
    <lineage>
        <taxon>Eukaryota</taxon>
        <taxon>Fungi</taxon>
        <taxon>Fungi incertae sedis</taxon>
        <taxon>Mucoromycota</taxon>
        <taxon>Glomeromycotina</taxon>
        <taxon>Glomeromycetes</taxon>
        <taxon>Glomerales</taxon>
        <taxon>Glomeraceae</taxon>
        <taxon>Glomus</taxon>
    </lineage>
</organism>
<dbReference type="EMBL" id="QKYT01001072">
    <property type="protein sequence ID" value="RIA79993.1"/>
    <property type="molecule type" value="Genomic_DNA"/>
</dbReference>
<dbReference type="GO" id="GO:0008289">
    <property type="term" value="F:lipid binding"/>
    <property type="evidence" value="ECO:0007669"/>
    <property type="project" value="UniProtKB-KW"/>
</dbReference>
<dbReference type="InterPro" id="IPR037761">
    <property type="entry name" value="C2A_Tricalbin"/>
</dbReference>
<dbReference type="PRINTS" id="PR00360">
    <property type="entry name" value="C2DOMAIN"/>
</dbReference>
<dbReference type="InterPro" id="IPR031468">
    <property type="entry name" value="SMP_LBD"/>
</dbReference>
<dbReference type="AlphaFoldDB" id="A0A397S0N3"/>
<dbReference type="PANTHER" id="PTHR46980">
    <property type="entry name" value="TRICALBIN-1-RELATED"/>
    <property type="match status" value="1"/>
</dbReference>
<keyword evidence="8" id="KW-0445">Lipid transport</keyword>
<evidence type="ECO:0000313" key="15">
    <source>
        <dbReference type="Proteomes" id="UP000265703"/>
    </source>
</evidence>
<feature type="region of interest" description="Disordered" evidence="11">
    <location>
        <begin position="1"/>
        <end position="86"/>
    </location>
</feature>
<keyword evidence="3" id="KW-0597">Phosphoprotein</keyword>
<dbReference type="CDD" id="cd04044">
    <property type="entry name" value="C2A_Tricalbin-like"/>
    <property type="match status" value="1"/>
</dbReference>
<keyword evidence="7" id="KW-1133">Transmembrane helix</keyword>
<dbReference type="Gene3D" id="2.60.40.150">
    <property type="entry name" value="C2 domain"/>
    <property type="match status" value="5"/>
</dbReference>
<dbReference type="SMART" id="SM00239">
    <property type="entry name" value="C2"/>
    <property type="match status" value="5"/>
</dbReference>
<accession>A0A397S0N3</accession>
<dbReference type="CDD" id="cd04045">
    <property type="entry name" value="C2C_Tricalbin-like"/>
    <property type="match status" value="1"/>
</dbReference>
<dbReference type="InterPro" id="IPR000008">
    <property type="entry name" value="C2_dom"/>
</dbReference>
<feature type="domain" description="C2" evidence="12">
    <location>
        <begin position="942"/>
        <end position="1060"/>
    </location>
</feature>
<dbReference type="Proteomes" id="UP000265703">
    <property type="component" value="Unassembled WGS sequence"/>
</dbReference>
<gene>
    <name evidence="14" type="ORF">C1645_839469</name>
</gene>
<feature type="compositionally biased region" description="Basic and acidic residues" evidence="11">
    <location>
        <begin position="24"/>
        <end position="43"/>
    </location>
</feature>
<keyword evidence="6" id="KW-0256">Endoplasmic reticulum</keyword>
<evidence type="ECO:0000256" key="6">
    <source>
        <dbReference type="ARBA" id="ARBA00022824"/>
    </source>
</evidence>
<dbReference type="GO" id="GO:0005789">
    <property type="term" value="C:endoplasmic reticulum membrane"/>
    <property type="evidence" value="ECO:0007669"/>
    <property type="project" value="UniProtKB-SubCell"/>
</dbReference>
<dbReference type="InterPro" id="IPR037762">
    <property type="entry name" value="C2C_Tricalbin"/>
</dbReference>
<evidence type="ECO:0000256" key="1">
    <source>
        <dbReference type="ARBA" id="ARBA00004586"/>
    </source>
</evidence>
<keyword evidence="15" id="KW-1185">Reference proteome</keyword>
<dbReference type="InterPro" id="IPR037765">
    <property type="entry name" value="C2B_Tricalbin"/>
</dbReference>
<keyword evidence="4" id="KW-0812">Transmembrane</keyword>
<feature type="domain" description="C2" evidence="12">
    <location>
        <begin position="396"/>
        <end position="518"/>
    </location>
</feature>
<dbReference type="InterPro" id="IPR052455">
    <property type="entry name" value="Tricalbin_domain"/>
</dbReference>
<dbReference type="InterPro" id="IPR035892">
    <property type="entry name" value="C2_domain_sf"/>
</dbReference>
<protein>
    <submittedName>
        <fullName evidence="14">C2 domain-containing protein</fullName>
    </submittedName>
</protein>
<sequence>MAQAQEKEKVIEDRINSEFADTDTPVHKFEEGAPPEDKAKQTLEDSGGSKPLATNIGPTAKKIVTDTDGNQSTESETNKSTVSTLLPGSIPSAVESIEIPEWARTGWQHVASLNSTDTEKDFFDEILGEKYLGKLWLNAAVVFISVFVTYIITSLGGGIGWVIIISAFVGTYFKNSVQRFYRNARNEISRELAKEKLELYEEPAEWINEFLRRFWLIYEPILSSTIVKTADSILAASTPSFLDSIRLTTFTLGSKPVIIESIKSYPKTDDDVVVMDWRISYIPNDIVNMTRAQLTTKVNPKIVLTIRLGKGMVGAGIPVLLEDMSFSGLIRVKLKLINTFPHIKTIDISFLEEPKLDYVLKPIGGDTFGFDIANLPGLSSFILDQVHATLRPMMYDPNVYTLDAELLMGGYPIETAIGVLRLTIFGAKGLRNAERFGTSDPYIKIKVHGNQELARTKVIEDSLNPVWNETHFLVLTTLNEFLKLEIWDFNGMSKDKPLGTSNFELKILSENPKQENISTPVLYEGKPHGDIKFDAVWNPVAEVKEGEPAPESNVGILRFNIHQVKNLDHRRNAYAELLLNGKVVHKTKTLKRSNNPTWEEPFEMFITNRTGSKLAVNVRDERDLANDPIIGKWESTLDQFLANSKAKIDWFTINETRGRINLTGLWKPVLVDNIPEPGRYAEPRGFVRLHVKNAKELKNLAQIGKSDPYTKILLDSTVRGRTETINDNLNPIWDEIFYVPVHSTRETLFLQVWDREINAKDKRLGFTELELSKLIKKQEDGTFEAAENIDTSSPLLLDRESRGSINYSAAFYPTIKEKESGNINILDHQSGILVVHINKAKLDKSNTSVDVYVDNGSYPVYTTNRCKTINPEYNEVTDIFVKELDFARISFQIKYGDNKNPIGIAESDVKDLLEKCLESSQEEGLDIPINEMNNATFNVYIRYIPVKYTLQPSESINNMGNLQITIKNAENLPAADRSGTSDPYIVFILNGEKVHKTKTIKKNCNPEFNDNFEVTVLSRTASIFEVEIFDWNQIGNDKKIASGKIQLDDLPVFERAEKKIQLKNEMKSATAPGGVLNLHFVFRPSFIMRKKQNSGIVTGATKALTGIGTGIGTGVGNVGSFVGSGANTVVTGAGNAVSSGFGFLKKK</sequence>
<dbReference type="PROSITE" id="PS51847">
    <property type="entry name" value="SMP"/>
    <property type="match status" value="1"/>
</dbReference>
<reference evidence="14 15" key="1">
    <citation type="submission" date="2018-06" db="EMBL/GenBank/DDBJ databases">
        <title>Comparative genomics reveals the genomic features of Rhizophagus irregularis, R. cerebriforme, R. diaphanum and Gigaspora rosea, and their symbiotic lifestyle signature.</title>
        <authorList>
            <person name="Morin E."/>
            <person name="San Clemente H."/>
            <person name="Chen E.C.H."/>
            <person name="De La Providencia I."/>
            <person name="Hainaut M."/>
            <person name="Kuo A."/>
            <person name="Kohler A."/>
            <person name="Murat C."/>
            <person name="Tang N."/>
            <person name="Roy S."/>
            <person name="Loubradou J."/>
            <person name="Henrissat B."/>
            <person name="Grigoriev I.V."/>
            <person name="Corradi N."/>
            <person name="Roux C."/>
            <person name="Martin F.M."/>
        </authorList>
    </citation>
    <scope>NUCLEOTIDE SEQUENCE [LARGE SCALE GENOMIC DNA]</scope>
    <source>
        <strain evidence="14 15">DAOM 227022</strain>
    </source>
</reference>
<feature type="compositionally biased region" description="Polar residues" evidence="11">
    <location>
        <begin position="67"/>
        <end position="86"/>
    </location>
</feature>
<keyword evidence="9" id="KW-0446">Lipid-binding</keyword>
<dbReference type="Pfam" id="PF24920">
    <property type="entry name" value="C2_TCB1"/>
    <property type="match status" value="1"/>
</dbReference>
<dbReference type="SUPFAM" id="SSF49562">
    <property type="entry name" value="C2 domain (Calcium/lipid-binding domain, CaLB)"/>
    <property type="match status" value="5"/>
</dbReference>
<feature type="domain" description="C2" evidence="12">
    <location>
        <begin position="666"/>
        <end position="785"/>
    </location>
</feature>
<dbReference type="PIRSF" id="PIRSF037232">
    <property type="entry name" value="Tricalbin"/>
    <property type="match status" value="1"/>
</dbReference>
<keyword evidence="5" id="KW-0677">Repeat</keyword>
<evidence type="ECO:0000256" key="7">
    <source>
        <dbReference type="ARBA" id="ARBA00022989"/>
    </source>
</evidence>
<evidence type="ECO:0000256" key="10">
    <source>
        <dbReference type="ARBA" id="ARBA00023136"/>
    </source>
</evidence>
<dbReference type="OrthoDB" id="1029639at2759"/>
<evidence type="ECO:0000256" key="8">
    <source>
        <dbReference type="ARBA" id="ARBA00023055"/>
    </source>
</evidence>
<dbReference type="Pfam" id="PF25669">
    <property type="entry name" value="SMP_MUG190-like"/>
    <property type="match status" value="2"/>
</dbReference>
<dbReference type="PROSITE" id="PS50004">
    <property type="entry name" value="C2"/>
    <property type="match status" value="4"/>
</dbReference>
<keyword evidence="2" id="KW-0813">Transport</keyword>
<evidence type="ECO:0000256" key="2">
    <source>
        <dbReference type="ARBA" id="ARBA00022448"/>
    </source>
</evidence>
<evidence type="ECO:0000256" key="3">
    <source>
        <dbReference type="ARBA" id="ARBA00022553"/>
    </source>
</evidence>
<evidence type="ECO:0000313" key="14">
    <source>
        <dbReference type="EMBL" id="RIA79993.1"/>
    </source>
</evidence>
<dbReference type="STRING" id="658196.A0A397S0N3"/>
<feature type="domain" description="C2" evidence="12">
    <location>
        <begin position="527"/>
        <end position="651"/>
    </location>
</feature>
<dbReference type="GO" id="GO:0071944">
    <property type="term" value="C:cell periphery"/>
    <property type="evidence" value="ECO:0007669"/>
    <property type="project" value="UniProtKB-ARBA"/>
</dbReference>
<proteinExistence type="predicted"/>
<dbReference type="InterPro" id="IPR017147">
    <property type="entry name" value="Tricalbin"/>
</dbReference>
<dbReference type="GO" id="GO:0061817">
    <property type="term" value="P:endoplasmic reticulum-plasma membrane tethering"/>
    <property type="evidence" value="ECO:0007669"/>
    <property type="project" value="InterPro"/>
</dbReference>
<name>A0A397S0N3_9GLOM</name>
<evidence type="ECO:0000256" key="11">
    <source>
        <dbReference type="SAM" id="MobiDB-lite"/>
    </source>
</evidence>
<evidence type="ECO:0000256" key="9">
    <source>
        <dbReference type="ARBA" id="ARBA00023121"/>
    </source>
</evidence>
<dbReference type="CDD" id="cd04052">
    <property type="entry name" value="C2B_Tricalbin-like"/>
    <property type="match status" value="1"/>
</dbReference>
<feature type="domain" description="SMP-LTD" evidence="13">
    <location>
        <begin position="200"/>
        <end position="405"/>
    </location>
</feature>
<comment type="caution">
    <text evidence="14">The sequence shown here is derived from an EMBL/GenBank/DDBJ whole genome shotgun (WGS) entry which is preliminary data.</text>
</comment>
<dbReference type="CDD" id="cd21678">
    <property type="entry name" value="SMP_TCB"/>
    <property type="match status" value="1"/>
</dbReference>